<dbReference type="Pfam" id="PF17179">
    <property type="entry name" value="Fer4_22"/>
    <property type="match status" value="1"/>
</dbReference>
<comment type="caution">
    <text evidence="5">The sequence shown here is derived from an EMBL/GenBank/DDBJ whole genome shotgun (WGS) entry which is preliminary data.</text>
</comment>
<evidence type="ECO:0000256" key="3">
    <source>
        <dbReference type="ARBA" id="ARBA00023014"/>
    </source>
</evidence>
<dbReference type="Proteomes" id="UP000748308">
    <property type="component" value="Unassembled WGS sequence"/>
</dbReference>
<feature type="domain" description="4Fe-4S ferredoxin-type" evidence="4">
    <location>
        <begin position="316"/>
        <end position="348"/>
    </location>
</feature>
<dbReference type="PROSITE" id="PS51379">
    <property type="entry name" value="4FE4S_FER_2"/>
    <property type="match status" value="2"/>
</dbReference>
<dbReference type="PANTHER" id="PTHR40447">
    <property type="entry name" value="ANAEROBIC SULFITE REDUCTASE SUBUNIT A"/>
    <property type="match status" value="1"/>
</dbReference>
<evidence type="ECO:0000256" key="2">
    <source>
        <dbReference type="ARBA" id="ARBA00023004"/>
    </source>
</evidence>
<keyword evidence="2" id="KW-0408">Iron</keyword>
<name>A0A937X8A1_UNCEI</name>
<dbReference type="PROSITE" id="PS00198">
    <property type="entry name" value="4FE4S_FER_1"/>
    <property type="match status" value="1"/>
</dbReference>
<dbReference type="GO" id="GO:0051536">
    <property type="term" value="F:iron-sulfur cluster binding"/>
    <property type="evidence" value="ECO:0007669"/>
    <property type="project" value="UniProtKB-KW"/>
</dbReference>
<dbReference type="SUPFAM" id="SSF46548">
    <property type="entry name" value="alpha-helical ferredoxin"/>
    <property type="match status" value="1"/>
</dbReference>
<dbReference type="InterPro" id="IPR017896">
    <property type="entry name" value="4Fe4S_Fe-S-bd"/>
</dbReference>
<protein>
    <submittedName>
        <fullName evidence="5">4Fe-4S dicluster domain-containing protein</fullName>
    </submittedName>
</protein>
<evidence type="ECO:0000259" key="4">
    <source>
        <dbReference type="PROSITE" id="PS51379"/>
    </source>
</evidence>
<evidence type="ECO:0000313" key="5">
    <source>
        <dbReference type="EMBL" id="MBM3317511.1"/>
    </source>
</evidence>
<dbReference type="PANTHER" id="PTHR40447:SF1">
    <property type="entry name" value="ANAEROBIC SULFITE REDUCTASE SUBUNIT A"/>
    <property type="match status" value="1"/>
</dbReference>
<dbReference type="Gene3D" id="1.10.1060.10">
    <property type="entry name" value="Alpha-helical ferredoxin"/>
    <property type="match status" value="1"/>
</dbReference>
<sequence>MRTRYYERDAFPPAVAELRRAYRVFVPVRRGDFHAFAEWDDSVRPDFDYRKTRVPPKGLVFPQSERLLVFSTDERDPEHDILREAPKDFPPQAVVGIRPYDAMAFRVLEVNFDTPEVRDPWWLRRREATTLIGLARADEDATMFRTENYAGPFDERGLDVIVYDLGRGYLAKALGEKGEAALAAMGGDEPAADALREVEERIARAATPELPAGRLRAQPAAPELPTGRLRAQPVVPLFEAEFWDEVAAPCLNCGVCTFLCPTCWCFDIQDEVRKQEGDRIRNWDSCMFPLYTLHASGHNPRGKKTQRVRNRFMHKLKYYLDKYDRGVMCVGCGRCVEACPVNIDIREVAARMNGFGEQVERHDR</sequence>
<dbReference type="EMBL" id="VGIY01000136">
    <property type="protein sequence ID" value="MBM3317511.1"/>
    <property type="molecule type" value="Genomic_DNA"/>
</dbReference>
<dbReference type="InterPro" id="IPR009051">
    <property type="entry name" value="Helical_ferredxn"/>
</dbReference>
<evidence type="ECO:0000313" key="6">
    <source>
        <dbReference type="Proteomes" id="UP000748308"/>
    </source>
</evidence>
<feature type="domain" description="4Fe-4S ferredoxin-type" evidence="4">
    <location>
        <begin position="239"/>
        <end position="271"/>
    </location>
</feature>
<gene>
    <name evidence="5" type="ORF">FJY75_06620</name>
</gene>
<proteinExistence type="predicted"/>
<evidence type="ECO:0000256" key="1">
    <source>
        <dbReference type="ARBA" id="ARBA00022723"/>
    </source>
</evidence>
<accession>A0A937X8A1</accession>
<organism evidence="5 6">
    <name type="scientific">Eiseniibacteriota bacterium</name>
    <dbReference type="NCBI Taxonomy" id="2212470"/>
    <lineage>
        <taxon>Bacteria</taxon>
        <taxon>Candidatus Eiseniibacteriota</taxon>
    </lineage>
</organism>
<keyword evidence="1" id="KW-0479">Metal-binding</keyword>
<dbReference type="GO" id="GO:0046872">
    <property type="term" value="F:metal ion binding"/>
    <property type="evidence" value="ECO:0007669"/>
    <property type="project" value="UniProtKB-KW"/>
</dbReference>
<dbReference type="InterPro" id="IPR017900">
    <property type="entry name" value="4Fe4S_Fe_S_CS"/>
</dbReference>
<dbReference type="AlphaFoldDB" id="A0A937X8A1"/>
<reference evidence="5" key="1">
    <citation type="submission" date="2019-03" db="EMBL/GenBank/DDBJ databases">
        <title>Lake Tanganyika Metagenome-Assembled Genomes (MAGs).</title>
        <authorList>
            <person name="Tran P."/>
        </authorList>
    </citation>
    <scope>NUCLEOTIDE SEQUENCE</scope>
    <source>
        <strain evidence="5">M_DeepCast_400m_m2_100</strain>
    </source>
</reference>
<keyword evidence="3" id="KW-0411">Iron-sulfur</keyword>